<organism evidence="1 2">
    <name type="scientific">Romanomermis culicivorax</name>
    <name type="common">Nematode worm</name>
    <dbReference type="NCBI Taxonomy" id="13658"/>
    <lineage>
        <taxon>Eukaryota</taxon>
        <taxon>Metazoa</taxon>
        <taxon>Ecdysozoa</taxon>
        <taxon>Nematoda</taxon>
        <taxon>Enoplea</taxon>
        <taxon>Dorylaimia</taxon>
        <taxon>Mermithida</taxon>
        <taxon>Mermithoidea</taxon>
        <taxon>Mermithidae</taxon>
        <taxon>Romanomermis</taxon>
    </lineage>
</organism>
<keyword evidence="1" id="KW-1185">Reference proteome</keyword>
<evidence type="ECO:0000313" key="1">
    <source>
        <dbReference type="Proteomes" id="UP000887565"/>
    </source>
</evidence>
<dbReference type="WBParaSite" id="nRc.2.0.1.t16573-RA">
    <property type="protein sequence ID" value="nRc.2.0.1.t16573-RA"/>
    <property type="gene ID" value="nRc.2.0.1.g16573"/>
</dbReference>
<proteinExistence type="predicted"/>
<sequence length="199" mass="22377">MDGRYGEQNRVRGGTATIIQRMVDGRLNRRLRNQENLPIYVTSRELTFTLPFYVTSGLPLPSQAQNKIVLRGFHWEIFNVFINACDKAKLIAVPDELIDINEMNVLQEGQDSRALWGRLQFALKSRAGRRTVEPFHHCLAVSSYCWSKASCGPKGVDVPLLISVQVFSVSSAKKSVFGWPVIGCDRRTSYSSVSTLSRP</sequence>
<dbReference type="AlphaFoldDB" id="A0A915IQU9"/>
<name>A0A915IQU9_ROMCU</name>
<reference evidence="2" key="1">
    <citation type="submission" date="2022-11" db="UniProtKB">
        <authorList>
            <consortium name="WormBaseParasite"/>
        </authorList>
    </citation>
    <scope>IDENTIFICATION</scope>
</reference>
<evidence type="ECO:0000313" key="2">
    <source>
        <dbReference type="WBParaSite" id="nRc.2.0.1.t16573-RA"/>
    </source>
</evidence>
<accession>A0A915IQU9</accession>
<protein>
    <submittedName>
        <fullName evidence="2">Uncharacterized protein</fullName>
    </submittedName>
</protein>
<dbReference type="Proteomes" id="UP000887565">
    <property type="component" value="Unplaced"/>
</dbReference>